<evidence type="ECO:0000313" key="3">
    <source>
        <dbReference type="EMBL" id="ANN16033.1"/>
    </source>
</evidence>
<dbReference type="AlphaFoldDB" id="A0A193BV27"/>
<dbReference type="Proteomes" id="UP000093695">
    <property type="component" value="Chromosome"/>
</dbReference>
<keyword evidence="1" id="KW-1133">Transmembrane helix</keyword>
<name>A0A193BV27_AMYOR</name>
<feature type="transmembrane region" description="Helical" evidence="1">
    <location>
        <begin position="50"/>
        <end position="69"/>
    </location>
</feature>
<feature type="domain" description="ACT" evidence="2">
    <location>
        <begin position="94"/>
        <end position="169"/>
    </location>
</feature>
<keyword evidence="4" id="KW-1185">Reference proteome</keyword>
<proteinExistence type="predicted"/>
<keyword evidence="1" id="KW-0472">Membrane</keyword>
<dbReference type="Gene3D" id="3.30.70.260">
    <property type="match status" value="1"/>
</dbReference>
<dbReference type="EMBL" id="CP016174">
    <property type="protein sequence ID" value="ANN16033.1"/>
    <property type="molecule type" value="Genomic_DNA"/>
</dbReference>
<dbReference type="CDD" id="cd02116">
    <property type="entry name" value="ACT"/>
    <property type="match status" value="1"/>
</dbReference>
<gene>
    <name evidence="3" type="ORF">SD37_10535</name>
</gene>
<reference evidence="3 4" key="1">
    <citation type="journal article" date="2015" name="Genome Announc.">
        <title>Draft Genome Sequence of Norvancomycin-Producing Strain Amycolatopsis orientalis CPCC200066.</title>
        <authorList>
            <person name="Lei X."/>
            <person name="Yuan F."/>
            <person name="Shi Y."/>
            <person name="Li X."/>
            <person name="Wang L."/>
            <person name="Hong B."/>
        </authorList>
    </citation>
    <scope>NUCLEOTIDE SEQUENCE [LARGE SCALE GENOMIC DNA]</scope>
    <source>
        <strain evidence="3 4">B-37</strain>
    </source>
</reference>
<dbReference type="STRING" id="31958.SD37_10535"/>
<evidence type="ECO:0000313" key="4">
    <source>
        <dbReference type="Proteomes" id="UP000093695"/>
    </source>
</evidence>
<dbReference type="KEGG" id="aori:SD37_10535"/>
<dbReference type="PROSITE" id="PS51671">
    <property type="entry name" value="ACT"/>
    <property type="match status" value="1"/>
</dbReference>
<dbReference type="Pfam" id="PF01842">
    <property type="entry name" value="ACT"/>
    <property type="match status" value="1"/>
</dbReference>
<organism evidence="3 4">
    <name type="scientific">Amycolatopsis orientalis</name>
    <name type="common">Nocardia orientalis</name>
    <dbReference type="NCBI Taxonomy" id="31958"/>
    <lineage>
        <taxon>Bacteria</taxon>
        <taxon>Bacillati</taxon>
        <taxon>Actinomycetota</taxon>
        <taxon>Actinomycetes</taxon>
        <taxon>Pseudonocardiales</taxon>
        <taxon>Pseudonocardiaceae</taxon>
        <taxon>Amycolatopsis</taxon>
    </lineage>
</organism>
<protein>
    <recommendedName>
        <fullName evidence="2">ACT domain-containing protein</fullName>
    </recommendedName>
</protein>
<dbReference type="RefSeq" id="WP_044851037.1">
    <property type="nucleotide sequence ID" value="NZ_CP016174.1"/>
</dbReference>
<feature type="transmembrane region" description="Helical" evidence="1">
    <location>
        <begin position="21"/>
        <end position="44"/>
    </location>
</feature>
<keyword evidence="1" id="KW-0812">Transmembrane</keyword>
<sequence length="274" mass="29154">MKESKVRPGTAAGAKTSMGRELIELAALFIAAGVAHLFVSTLSLNRAGPVVLFGLGLLLIATSALRRWWSHRPREKVSLGATDEHEAGTGVAWRIRVTVRDVPGALAGVTAALAAHRYDIVSMQVLAVQDGVVDEFLLRAPAGATAADIAAVTVLGGGRDVRVAAADVHEFVDLPTRLLTIAAQSAGRRDGAARLLRVVLGDCVITWQDTNQKQRERAADGNVEGTSMRLIAPEGGLMVVTRPLLPFTPVEFARAKAVLDLERRLAPCRSPQRP</sequence>
<dbReference type="SUPFAM" id="SSF55021">
    <property type="entry name" value="ACT-like"/>
    <property type="match status" value="1"/>
</dbReference>
<dbReference type="InterPro" id="IPR045865">
    <property type="entry name" value="ACT-like_dom_sf"/>
</dbReference>
<dbReference type="InterPro" id="IPR002912">
    <property type="entry name" value="ACT_dom"/>
</dbReference>
<accession>A0A193BV27</accession>
<evidence type="ECO:0000259" key="2">
    <source>
        <dbReference type="PROSITE" id="PS51671"/>
    </source>
</evidence>
<evidence type="ECO:0000256" key="1">
    <source>
        <dbReference type="SAM" id="Phobius"/>
    </source>
</evidence>